<evidence type="ECO:0000259" key="1">
    <source>
        <dbReference type="Pfam" id="PF07718"/>
    </source>
</evidence>
<dbReference type="PANTHER" id="PTHR10635:SF0">
    <property type="entry name" value="COATOMER SUBUNIT BETA"/>
    <property type="match status" value="1"/>
</dbReference>
<dbReference type="GO" id="GO:0030126">
    <property type="term" value="C:COPI vesicle coat"/>
    <property type="evidence" value="ECO:0007669"/>
    <property type="project" value="InterPro"/>
</dbReference>
<dbReference type="InParanoid" id="B0DE94"/>
<dbReference type="GO" id="GO:0006886">
    <property type="term" value="P:intracellular protein transport"/>
    <property type="evidence" value="ECO:0007669"/>
    <property type="project" value="InterPro"/>
</dbReference>
<dbReference type="AlphaFoldDB" id="B0DE94"/>
<organism evidence="3">
    <name type="scientific">Laccaria bicolor (strain S238N-H82 / ATCC MYA-4686)</name>
    <name type="common">Bicoloured deceiver</name>
    <name type="synonym">Laccaria laccata var. bicolor</name>
    <dbReference type="NCBI Taxonomy" id="486041"/>
    <lineage>
        <taxon>Eukaryota</taxon>
        <taxon>Fungi</taxon>
        <taxon>Dikarya</taxon>
        <taxon>Basidiomycota</taxon>
        <taxon>Agaricomycotina</taxon>
        <taxon>Agaricomycetes</taxon>
        <taxon>Agaricomycetidae</taxon>
        <taxon>Agaricales</taxon>
        <taxon>Agaricineae</taxon>
        <taxon>Hydnangiaceae</taxon>
        <taxon>Laccaria</taxon>
    </lineage>
</organism>
<gene>
    <name evidence="2" type="ORF">LACBIDRAFT_298901</name>
</gene>
<dbReference type="KEGG" id="lbc:LACBIDRAFT_298901"/>
<name>B0DE94_LACBS</name>
<dbReference type="HOGENOM" id="CLU_177939_0_0_1"/>
<dbReference type="InterPro" id="IPR011710">
    <property type="entry name" value="Coatomer_bsu_C"/>
</dbReference>
<dbReference type="InterPro" id="IPR016460">
    <property type="entry name" value="COPB1"/>
</dbReference>
<dbReference type="RefSeq" id="XP_001882159.1">
    <property type="nucleotide sequence ID" value="XM_001882124.1"/>
</dbReference>
<feature type="domain" description="Coatomer beta subunit C-terminal" evidence="1">
    <location>
        <begin position="25"/>
        <end position="85"/>
    </location>
</feature>
<keyword evidence="3" id="KW-1185">Reference proteome</keyword>
<reference evidence="2 3" key="1">
    <citation type="journal article" date="2008" name="Nature">
        <title>The genome of Laccaria bicolor provides insights into mycorrhizal symbiosis.</title>
        <authorList>
            <person name="Martin F."/>
            <person name="Aerts A."/>
            <person name="Ahren D."/>
            <person name="Brun A."/>
            <person name="Danchin E.G.J."/>
            <person name="Duchaussoy F."/>
            <person name="Gibon J."/>
            <person name="Kohler A."/>
            <person name="Lindquist E."/>
            <person name="Pereda V."/>
            <person name="Salamov A."/>
            <person name="Shapiro H.J."/>
            <person name="Wuyts J."/>
            <person name="Blaudez D."/>
            <person name="Buee M."/>
            <person name="Brokstein P."/>
            <person name="Canbaeck B."/>
            <person name="Cohen D."/>
            <person name="Courty P.E."/>
            <person name="Coutinho P.M."/>
            <person name="Delaruelle C."/>
            <person name="Detter J.C."/>
            <person name="Deveau A."/>
            <person name="DiFazio S."/>
            <person name="Duplessis S."/>
            <person name="Fraissinet-Tachet L."/>
            <person name="Lucic E."/>
            <person name="Frey-Klett P."/>
            <person name="Fourrey C."/>
            <person name="Feussner I."/>
            <person name="Gay G."/>
            <person name="Grimwood J."/>
            <person name="Hoegger P.J."/>
            <person name="Jain P."/>
            <person name="Kilaru S."/>
            <person name="Labbe J."/>
            <person name="Lin Y.C."/>
            <person name="Legue V."/>
            <person name="Le Tacon F."/>
            <person name="Marmeisse R."/>
            <person name="Melayah D."/>
            <person name="Montanini B."/>
            <person name="Muratet M."/>
            <person name="Nehls U."/>
            <person name="Niculita-Hirzel H."/>
            <person name="Oudot-Le Secq M.P."/>
            <person name="Peter M."/>
            <person name="Quesneville H."/>
            <person name="Rajashekar B."/>
            <person name="Reich M."/>
            <person name="Rouhier N."/>
            <person name="Schmutz J."/>
            <person name="Yin T."/>
            <person name="Chalot M."/>
            <person name="Henrissat B."/>
            <person name="Kuees U."/>
            <person name="Lucas S."/>
            <person name="Van de Peer Y."/>
            <person name="Podila G.K."/>
            <person name="Polle A."/>
            <person name="Pukkila P.J."/>
            <person name="Richardson P.M."/>
            <person name="Rouze P."/>
            <person name="Sanders I.R."/>
            <person name="Stajich J.E."/>
            <person name="Tunlid A."/>
            <person name="Tuskan G."/>
            <person name="Grigoriev I.V."/>
        </authorList>
    </citation>
    <scope>NUCLEOTIDE SEQUENCE [LARGE SCALE GENOMIC DNA]</scope>
    <source>
        <strain evidence="3">S238N-H82 / ATCC MYA-4686</strain>
    </source>
</reference>
<dbReference type="STRING" id="486041.B0DE94"/>
<dbReference type="GeneID" id="6077857"/>
<dbReference type="EMBL" id="DS547105">
    <property type="protein sequence ID" value="EDR07228.1"/>
    <property type="molecule type" value="Genomic_DNA"/>
</dbReference>
<dbReference type="Proteomes" id="UP000001194">
    <property type="component" value="Unassembled WGS sequence"/>
</dbReference>
<evidence type="ECO:0000313" key="2">
    <source>
        <dbReference type="EMBL" id="EDR07228.1"/>
    </source>
</evidence>
<dbReference type="GO" id="GO:0006888">
    <property type="term" value="P:endoplasmic reticulum to Golgi vesicle-mediated transport"/>
    <property type="evidence" value="ECO:0007669"/>
    <property type="project" value="TreeGrafter"/>
</dbReference>
<protein>
    <submittedName>
        <fullName evidence="2">Predicted protein</fullName>
    </submittedName>
</protein>
<dbReference type="OrthoDB" id="2692873at2759"/>
<proteinExistence type="predicted"/>
<dbReference type="PANTHER" id="PTHR10635">
    <property type="entry name" value="COATOMER SUBUNIT BETA"/>
    <property type="match status" value="1"/>
</dbReference>
<evidence type="ECO:0000313" key="3">
    <source>
        <dbReference type="Proteomes" id="UP000001194"/>
    </source>
</evidence>
<dbReference type="GO" id="GO:0005198">
    <property type="term" value="F:structural molecule activity"/>
    <property type="evidence" value="ECO:0007669"/>
    <property type="project" value="InterPro"/>
</dbReference>
<sequence>MLGAQEKRAAEKKESEATKVVVVQADDLLTFCQFSKKTADDAIDYDEDVSRATGSGEVQEDFTSNLSRSISQLTGFSDPIYAEAYKVGGNSTVGFAFASVPLPV</sequence>
<dbReference type="GO" id="GO:0006891">
    <property type="term" value="P:intra-Golgi vesicle-mediated transport"/>
    <property type="evidence" value="ECO:0007669"/>
    <property type="project" value="TreeGrafter"/>
</dbReference>
<accession>B0DE94</accession>
<dbReference type="Pfam" id="PF07718">
    <property type="entry name" value="Coatamer_beta_C"/>
    <property type="match status" value="1"/>
</dbReference>